<keyword evidence="5" id="KW-1185">Reference proteome</keyword>
<evidence type="ECO:0000256" key="2">
    <source>
        <dbReference type="PROSITE-ProRule" id="PRU00335"/>
    </source>
</evidence>
<dbReference type="STRING" id="765913.ThidrDRAFT_2764"/>
<dbReference type="InterPro" id="IPR001647">
    <property type="entry name" value="HTH_TetR"/>
</dbReference>
<gene>
    <name evidence="4" type="ORF">ThidrDRAFT_2764</name>
</gene>
<proteinExistence type="predicted"/>
<dbReference type="InterPro" id="IPR009057">
    <property type="entry name" value="Homeodomain-like_sf"/>
</dbReference>
<sequence>MSDTKPTQQYIRKDDRREMIAEAARALILEKGYAALRTRSVAERVGINISTLHFHVPNKTALVRLVAETSRDAFLALLPPRPDAQRPALAQLRAEVRAYHDSLRDRPELAACFGQLTQVATAEPEVAGILDAFTQDWCRRYAEIVAIGRSQGVFRSTLQPLPAALMITGALASFGPRGPKGLAMFWPVVDEIERSLLVPESRECSDAD</sequence>
<dbReference type="GO" id="GO:0000976">
    <property type="term" value="F:transcription cis-regulatory region binding"/>
    <property type="evidence" value="ECO:0007669"/>
    <property type="project" value="TreeGrafter"/>
</dbReference>
<name>G2E3A1_9GAMM</name>
<dbReference type="PANTHER" id="PTHR30055">
    <property type="entry name" value="HTH-TYPE TRANSCRIPTIONAL REGULATOR RUTR"/>
    <property type="match status" value="1"/>
</dbReference>
<dbReference type="PATRIC" id="fig|765913.3.peg.2820"/>
<keyword evidence="1 2" id="KW-0238">DNA-binding</keyword>
<dbReference type="EMBL" id="AFWT01000019">
    <property type="protein sequence ID" value="EGV30290.1"/>
    <property type="molecule type" value="Genomic_DNA"/>
</dbReference>
<evidence type="ECO:0000259" key="3">
    <source>
        <dbReference type="PROSITE" id="PS50977"/>
    </source>
</evidence>
<dbReference type="SUPFAM" id="SSF48498">
    <property type="entry name" value="Tetracyclin repressor-like, C-terminal domain"/>
    <property type="match status" value="1"/>
</dbReference>
<comment type="caution">
    <text evidence="4">The sequence shown here is derived from an EMBL/GenBank/DDBJ whole genome shotgun (WGS) entry which is preliminary data.</text>
</comment>
<evidence type="ECO:0000313" key="4">
    <source>
        <dbReference type="EMBL" id="EGV30290.1"/>
    </source>
</evidence>
<dbReference type="GO" id="GO:0003700">
    <property type="term" value="F:DNA-binding transcription factor activity"/>
    <property type="evidence" value="ECO:0007669"/>
    <property type="project" value="TreeGrafter"/>
</dbReference>
<dbReference type="PROSITE" id="PS50977">
    <property type="entry name" value="HTH_TETR_2"/>
    <property type="match status" value="1"/>
</dbReference>
<evidence type="ECO:0000256" key="1">
    <source>
        <dbReference type="ARBA" id="ARBA00023125"/>
    </source>
</evidence>
<dbReference type="Proteomes" id="UP000004200">
    <property type="component" value="Unassembled WGS sequence"/>
</dbReference>
<evidence type="ECO:0000313" key="5">
    <source>
        <dbReference type="Proteomes" id="UP000004200"/>
    </source>
</evidence>
<dbReference type="eggNOG" id="COG1309">
    <property type="taxonomic scope" value="Bacteria"/>
</dbReference>
<dbReference type="AlphaFoldDB" id="G2E3A1"/>
<dbReference type="Gene3D" id="1.10.357.10">
    <property type="entry name" value="Tetracycline Repressor, domain 2"/>
    <property type="match status" value="1"/>
</dbReference>
<reference evidence="4 5" key="1">
    <citation type="submission" date="2011-06" db="EMBL/GenBank/DDBJ databases">
        <title>The draft genome of Thiorhodococcus drewsii AZ1.</title>
        <authorList>
            <consortium name="US DOE Joint Genome Institute (JGI-PGF)"/>
            <person name="Lucas S."/>
            <person name="Han J."/>
            <person name="Lapidus A."/>
            <person name="Cheng J.-F."/>
            <person name="Goodwin L."/>
            <person name="Pitluck S."/>
            <person name="Peters L."/>
            <person name="Land M.L."/>
            <person name="Hauser L."/>
            <person name="Vogl K."/>
            <person name="Liu Z."/>
            <person name="Imhoff J."/>
            <person name="Thiel V."/>
            <person name="Frigaard N.-U."/>
            <person name="Bryant D.A."/>
            <person name="Woyke T.J."/>
        </authorList>
    </citation>
    <scope>NUCLEOTIDE SEQUENCE [LARGE SCALE GENOMIC DNA]</scope>
    <source>
        <strain evidence="4 5">AZ1</strain>
    </source>
</reference>
<feature type="domain" description="HTH tetR-type" evidence="3">
    <location>
        <begin position="14"/>
        <end position="74"/>
    </location>
</feature>
<dbReference type="Pfam" id="PF00440">
    <property type="entry name" value="TetR_N"/>
    <property type="match status" value="1"/>
</dbReference>
<dbReference type="RefSeq" id="WP_007041477.1">
    <property type="nucleotide sequence ID" value="NZ_AFWT01000019.1"/>
</dbReference>
<dbReference type="InterPro" id="IPR036271">
    <property type="entry name" value="Tet_transcr_reg_TetR-rel_C_sf"/>
</dbReference>
<protein>
    <submittedName>
        <fullName evidence="4">Regulatory protein TetR</fullName>
    </submittedName>
</protein>
<organism evidence="4 5">
    <name type="scientific">Thiorhodococcus drewsii AZ1</name>
    <dbReference type="NCBI Taxonomy" id="765913"/>
    <lineage>
        <taxon>Bacteria</taxon>
        <taxon>Pseudomonadati</taxon>
        <taxon>Pseudomonadota</taxon>
        <taxon>Gammaproteobacteria</taxon>
        <taxon>Chromatiales</taxon>
        <taxon>Chromatiaceae</taxon>
        <taxon>Thiorhodococcus</taxon>
    </lineage>
</organism>
<dbReference type="PRINTS" id="PR00455">
    <property type="entry name" value="HTHTETR"/>
</dbReference>
<dbReference type="InterPro" id="IPR050109">
    <property type="entry name" value="HTH-type_TetR-like_transc_reg"/>
</dbReference>
<dbReference type="OrthoDB" id="116240at2"/>
<dbReference type="SUPFAM" id="SSF46689">
    <property type="entry name" value="Homeodomain-like"/>
    <property type="match status" value="1"/>
</dbReference>
<dbReference type="PANTHER" id="PTHR30055:SF226">
    <property type="entry name" value="HTH-TYPE TRANSCRIPTIONAL REGULATOR PKSA"/>
    <property type="match status" value="1"/>
</dbReference>
<feature type="DNA-binding region" description="H-T-H motif" evidence="2">
    <location>
        <begin position="37"/>
        <end position="56"/>
    </location>
</feature>
<accession>G2E3A1</accession>